<gene>
    <name evidence="2" type="ORF">G4D63_12635</name>
</gene>
<keyword evidence="1" id="KW-0812">Transmembrane</keyword>
<evidence type="ECO:0000313" key="2">
    <source>
        <dbReference type="EMBL" id="NEY72576.1"/>
    </source>
</evidence>
<comment type="caution">
    <text evidence="2">The sequence shown here is derived from an EMBL/GenBank/DDBJ whole genome shotgun (WGS) entry which is preliminary data.</text>
</comment>
<reference evidence="2 3" key="1">
    <citation type="submission" date="2020-02" db="EMBL/GenBank/DDBJ databases">
        <title>Bacillus aquiflavi sp. nov., isolated from yellow water of strong flavor Chinese baijiu in Yibin region of China.</title>
        <authorList>
            <person name="Xie J."/>
        </authorList>
    </citation>
    <scope>NUCLEOTIDE SEQUENCE [LARGE SCALE GENOMIC DNA]</scope>
    <source>
        <strain evidence="2 3">SA4</strain>
    </source>
</reference>
<dbReference type="SUPFAM" id="SSF53649">
    <property type="entry name" value="Alkaline phosphatase-like"/>
    <property type="match status" value="1"/>
</dbReference>
<dbReference type="PANTHER" id="PTHR10151:SF120">
    <property type="entry name" value="BIS(5'-ADENOSYL)-TRIPHOSPHATASE"/>
    <property type="match status" value="1"/>
</dbReference>
<dbReference type="AlphaFoldDB" id="A0A6M0Q892"/>
<name>A0A6M0Q892_9BACI</name>
<keyword evidence="3" id="KW-1185">Reference proteome</keyword>
<organism evidence="2 3">
    <name type="scientific">Bacillus mesophilus</name>
    <dbReference type="NCBI Taxonomy" id="1808955"/>
    <lineage>
        <taxon>Bacteria</taxon>
        <taxon>Bacillati</taxon>
        <taxon>Bacillota</taxon>
        <taxon>Bacilli</taxon>
        <taxon>Bacillales</taxon>
        <taxon>Bacillaceae</taxon>
        <taxon>Bacillus</taxon>
    </lineage>
</organism>
<keyword evidence="1" id="KW-0472">Membrane</keyword>
<keyword evidence="1" id="KW-1133">Transmembrane helix</keyword>
<dbReference type="GO" id="GO:0016787">
    <property type="term" value="F:hydrolase activity"/>
    <property type="evidence" value="ECO:0007669"/>
    <property type="project" value="UniProtKB-ARBA"/>
</dbReference>
<accession>A0A6M0Q892</accession>
<sequence>MPLCKSYCQYCKPGVVRYLKIIITILSCLFLVTISYFLLIQLSSKGYKQPQQLSKSSAKPVVVLLIDSIMDEPLQAAIEEGKAPAFQFLIENGQYYPYMVSSFPTMSVSIDSTFLTGTYPDQHKVPALVWYDNKEKELVSYGSAWKEIMKLGVKEVFTNSIFRLNHTHLSKNVSTIHEELDGHTASINTLVYRGNHEKSLNVPRLIALLGILDKSDTVKAPTYFSYGLLSFLDPENNHTHLWQAFGFNDKFATTELKYLIQNNRLPSFSLVYFPDNDKKVHKHGTNERKGIENADLQLQELLNMYGSWEDAIENNTWIVMGDSGQSDIGANKERALIDLPKLLNGFRIHDISEPIKDEDQIVLGLNERMSFGYILDDHINIEEVATLLTNDERIGFIAWKEEEKINAISTHHTGRFSFKPTGDFIDQYKQTWTIEGNERILDLILNNHQIIYREYPDGLARLYSSFYSHSGTFLVINAKPGFQFVGEGFPTHIGGGSHGSLNKEDSHFPMIVAGTTLEPRHERLIDLKEWILRIVEENRMQK</sequence>
<evidence type="ECO:0000256" key="1">
    <source>
        <dbReference type="SAM" id="Phobius"/>
    </source>
</evidence>
<feature type="transmembrane region" description="Helical" evidence="1">
    <location>
        <begin position="21"/>
        <end position="42"/>
    </location>
</feature>
<dbReference type="PANTHER" id="PTHR10151">
    <property type="entry name" value="ECTONUCLEOTIDE PYROPHOSPHATASE/PHOSPHODIESTERASE"/>
    <property type="match status" value="1"/>
</dbReference>
<proteinExistence type="predicted"/>
<dbReference type="Proteomes" id="UP000481043">
    <property type="component" value="Unassembled WGS sequence"/>
</dbReference>
<protein>
    <submittedName>
        <fullName evidence="2">Alkaline phosphatase family protein</fullName>
    </submittedName>
</protein>
<dbReference type="InterPro" id="IPR002591">
    <property type="entry name" value="Phosphodiest/P_Trfase"/>
</dbReference>
<dbReference type="EMBL" id="JAAIWM010000004">
    <property type="protein sequence ID" value="NEY72576.1"/>
    <property type="molecule type" value="Genomic_DNA"/>
</dbReference>
<dbReference type="InterPro" id="IPR017850">
    <property type="entry name" value="Alkaline_phosphatase_core_sf"/>
</dbReference>
<evidence type="ECO:0000313" key="3">
    <source>
        <dbReference type="Proteomes" id="UP000481043"/>
    </source>
</evidence>
<dbReference type="Pfam" id="PF01663">
    <property type="entry name" value="Phosphodiest"/>
    <property type="match status" value="1"/>
</dbReference>
<dbReference type="Gene3D" id="3.40.720.10">
    <property type="entry name" value="Alkaline Phosphatase, subunit A"/>
    <property type="match status" value="1"/>
</dbReference>